<feature type="region of interest" description="Disordered" evidence="1">
    <location>
        <begin position="1"/>
        <end position="23"/>
    </location>
</feature>
<name>A0A4D4LW57_STRAX</name>
<feature type="region of interest" description="Disordered" evidence="1">
    <location>
        <begin position="58"/>
        <end position="84"/>
    </location>
</feature>
<protein>
    <submittedName>
        <fullName evidence="2">Uncharacterized protein</fullName>
    </submittedName>
</protein>
<gene>
    <name evidence="2" type="ORF">SAV14893_016760</name>
</gene>
<sequence>MVNGDEEGGARGEQGDAQGAVVGGDEAVLPYPAAQQVLDGGGLGGGLGFGMIQRVGGGAAQPLTLPSPSNRRGTDSDACTTGVRTSGTNTTWVAGASGAWVSGAGAA</sequence>
<comment type="caution">
    <text evidence="2">The sequence shown here is derived from an EMBL/GenBank/DDBJ whole genome shotgun (WGS) entry which is preliminary data.</text>
</comment>
<proteinExistence type="predicted"/>
<dbReference type="Proteomes" id="UP000302139">
    <property type="component" value="Unassembled WGS sequence"/>
</dbReference>
<reference evidence="2 3" key="1">
    <citation type="submission" date="2019-04" db="EMBL/GenBank/DDBJ databases">
        <title>Draft genome sequences of Streptomyces avermitilis NBRC 14893.</title>
        <authorList>
            <person name="Komaki H."/>
            <person name="Tamura T."/>
            <person name="Hosoyama A."/>
        </authorList>
    </citation>
    <scope>NUCLEOTIDE SEQUENCE [LARGE SCALE GENOMIC DNA]</scope>
    <source>
        <strain evidence="2 3">NBRC 14893</strain>
    </source>
</reference>
<dbReference type="EMBL" id="BJHX01000001">
    <property type="protein sequence ID" value="GDY62283.1"/>
    <property type="molecule type" value="Genomic_DNA"/>
</dbReference>
<evidence type="ECO:0000313" key="2">
    <source>
        <dbReference type="EMBL" id="GDY62283.1"/>
    </source>
</evidence>
<evidence type="ECO:0000313" key="3">
    <source>
        <dbReference type="Proteomes" id="UP000302139"/>
    </source>
</evidence>
<accession>A0A4D4LW57</accession>
<evidence type="ECO:0000256" key="1">
    <source>
        <dbReference type="SAM" id="MobiDB-lite"/>
    </source>
</evidence>
<dbReference type="AlphaFoldDB" id="A0A4D4LW57"/>
<organism evidence="2 3">
    <name type="scientific">Streptomyces avermitilis</name>
    <dbReference type="NCBI Taxonomy" id="33903"/>
    <lineage>
        <taxon>Bacteria</taxon>
        <taxon>Bacillati</taxon>
        <taxon>Actinomycetota</taxon>
        <taxon>Actinomycetes</taxon>
        <taxon>Kitasatosporales</taxon>
        <taxon>Streptomycetaceae</taxon>
        <taxon>Streptomyces</taxon>
    </lineage>
</organism>